<dbReference type="Gene3D" id="3.40.50.300">
    <property type="entry name" value="P-loop containing nucleotide triphosphate hydrolases"/>
    <property type="match status" value="2"/>
</dbReference>
<dbReference type="PANTHER" id="PTHR32114">
    <property type="entry name" value="ABC TRANSPORTER ABCH.3"/>
    <property type="match status" value="1"/>
</dbReference>
<dbReference type="RefSeq" id="WP_179223020.1">
    <property type="nucleotide sequence ID" value="NZ_FZOQ01000009.1"/>
</dbReference>
<protein>
    <submittedName>
        <fullName evidence="3">Exonuclease SbcC</fullName>
    </submittedName>
</protein>
<dbReference type="GO" id="GO:0004527">
    <property type="term" value="F:exonuclease activity"/>
    <property type="evidence" value="ECO:0007669"/>
    <property type="project" value="UniProtKB-KW"/>
</dbReference>
<sequence>MKISKVEIQAFRAYDELKDCTFDFTLPNGTTADFVSLYAPNGFGKTSFYDAVEWGITSNIYRFIRQTRIKSYASDEKHLNYELANKKSPHFILRNKNSPADRESFVRLYLLNEPEPKFRSLKKGRIDSSDYHFDEKMTEDIKFRDVILSQDNIDAFLREDDPCERYDKFMNLFGDVDLNRIYTNVLCLIKVNENEIEQLRKQVEKLELDLPKDVDSQVLEKINLRIDEMIKQGEVIEKIRPEFTERDFLDFSNTIAERLVELQNHLVTAKGDLDQICEQQLKKDEYGLLRNKKTTDEARLKVLQTALSKFQELNKAKNRLAHIVALRNQTSAAQKETEDIFRQFPLYLSSIQRITEQSAEMDSQKHKVLVAENELTMISTLLTNAQAELNAINGTLFDIRQRQSDLPSIERSINALTIEIEQINLQLKTFMQVIDTNEKETQVNTEQQRKTSTIFDLISKNDFEVRINVSPEIAQRLTLIKTFEGDLKELNANLKNIEGEIANQTNLNNELKQLIILSSAFVNKSNADTCPVCLHQYGSYEVLSERVLKNPLFNDLLQEKIAAKNKLNSSISGKVNGISAEKREILDLLSRELAALKNIATRLTLQKGQLLAQKEQIRTRLANAEAGRKDLFLKIGGVSTTEYSALLVQQNDEQQKASKLKSDAITELQKKLEDQKTLIESWRKAIQNIENGMRTYRLTEEFINVDQFLRKKGYTNYGTEEIASLLAKLTKDLEDVIADEKLVSEDIQGLAEELKNYNELKLNTDIAALEVQLRQNSEIVNGFETFLSRFLSTEPEPKAINETEVLNNAENNAKVRVERMQALIEELEKIEGFKNNVMPLLRYNGVRDQIEKKSERLSFLTEKLNVRLYSEKNRLATIIDEQIQSFFYEDLINQLYQKIDPHPNYKRIKFKCDFNDNKPKLNVFVTGSEEEHIIPNLYFSTAQTNILSLSIFLAKALNARDENGEQINCIFIDDPIQSLDSINILSTIDLIRSLVVNFGKQIILSTHDENFHILLQKKIPSGLFNSKFLELETFGKVRSDIVFNKEE</sequence>
<dbReference type="Pfam" id="PF13476">
    <property type="entry name" value="AAA_23"/>
    <property type="match status" value="1"/>
</dbReference>
<dbReference type="GO" id="GO:0006302">
    <property type="term" value="P:double-strand break repair"/>
    <property type="evidence" value="ECO:0007669"/>
    <property type="project" value="InterPro"/>
</dbReference>
<feature type="coiled-coil region" evidence="1">
    <location>
        <begin position="480"/>
        <end position="514"/>
    </location>
</feature>
<keyword evidence="3" id="KW-0378">Hydrolase</keyword>
<dbReference type="SUPFAM" id="SSF52540">
    <property type="entry name" value="P-loop containing nucleoside triphosphate hydrolases"/>
    <property type="match status" value="1"/>
</dbReference>
<dbReference type="EMBL" id="FZOQ01000009">
    <property type="protein sequence ID" value="SNS61159.1"/>
    <property type="molecule type" value="Genomic_DNA"/>
</dbReference>
<gene>
    <name evidence="3" type="ORF">SAMN06296052_109151</name>
</gene>
<evidence type="ECO:0000313" key="4">
    <source>
        <dbReference type="Proteomes" id="UP000198432"/>
    </source>
</evidence>
<dbReference type="Proteomes" id="UP000198432">
    <property type="component" value="Unassembled WGS sequence"/>
</dbReference>
<dbReference type="AlphaFoldDB" id="A0A239FW92"/>
<dbReference type="InterPro" id="IPR027417">
    <property type="entry name" value="P-loop_NTPase"/>
</dbReference>
<evidence type="ECO:0000313" key="3">
    <source>
        <dbReference type="EMBL" id="SNS61159.1"/>
    </source>
</evidence>
<keyword evidence="1" id="KW-0175">Coiled coil</keyword>
<evidence type="ECO:0000256" key="1">
    <source>
        <dbReference type="SAM" id="Coils"/>
    </source>
</evidence>
<keyword evidence="3" id="KW-0269">Exonuclease</keyword>
<evidence type="ECO:0000259" key="2">
    <source>
        <dbReference type="Pfam" id="PF13476"/>
    </source>
</evidence>
<proteinExistence type="predicted"/>
<dbReference type="GO" id="GO:0016887">
    <property type="term" value="F:ATP hydrolysis activity"/>
    <property type="evidence" value="ECO:0007669"/>
    <property type="project" value="InterPro"/>
</dbReference>
<organism evidence="3 4">
    <name type="scientific">Pontibacter ummariensis</name>
    <dbReference type="NCBI Taxonomy" id="1610492"/>
    <lineage>
        <taxon>Bacteria</taxon>
        <taxon>Pseudomonadati</taxon>
        <taxon>Bacteroidota</taxon>
        <taxon>Cytophagia</taxon>
        <taxon>Cytophagales</taxon>
        <taxon>Hymenobacteraceae</taxon>
        <taxon>Pontibacter</taxon>
    </lineage>
</organism>
<dbReference type="PANTHER" id="PTHR32114:SF2">
    <property type="entry name" value="ABC TRANSPORTER ABCH.3"/>
    <property type="match status" value="1"/>
</dbReference>
<keyword evidence="3" id="KW-0540">Nuclease</keyword>
<keyword evidence="4" id="KW-1185">Reference proteome</keyword>
<reference evidence="4" key="1">
    <citation type="submission" date="2017-06" db="EMBL/GenBank/DDBJ databases">
        <authorList>
            <person name="Varghese N."/>
            <person name="Submissions S."/>
        </authorList>
    </citation>
    <scope>NUCLEOTIDE SEQUENCE [LARGE SCALE GENOMIC DNA]</scope>
    <source>
        <strain evidence="4">NKM1</strain>
    </source>
</reference>
<accession>A0A239FW92</accession>
<name>A0A239FW92_9BACT</name>
<feature type="domain" description="Rad50/SbcC-type AAA" evidence="2">
    <location>
        <begin position="5"/>
        <end position="208"/>
    </location>
</feature>
<feature type="coiled-coil region" evidence="1">
    <location>
        <begin position="806"/>
        <end position="863"/>
    </location>
</feature>
<dbReference type="InterPro" id="IPR038729">
    <property type="entry name" value="Rad50/SbcC_AAA"/>
</dbReference>